<name>A0A0C3GLN4_PILCF</name>
<reference evidence="2" key="2">
    <citation type="submission" date="2015-01" db="EMBL/GenBank/DDBJ databases">
        <title>Evolutionary Origins and Diversification of the Mycorrhizal Mutualists.</title>
        <authorList>
            <consortium name="DOE Joint Genome Institute"/>
            <consortium name="Mycorrhizal Genomics Consortium"/>
            <person name="Kohler A."/>
            <person name="Kuo A."/>
            <person name="Nagy L.G."/>
            <person name="Floudas D."/>
            <person name="Copeland A."/>
            <person name="Barry K.W."/>
            <person name="Cichocki N."/>
            <person name="Veneault-Fourrey C."/>
            <person name="LaButti K."/>
            <person name="Lindquist E.A."/>
            <person name="Lipzen A."/>
            <person name="Lundell T."/>
            <person name="Morin E."/>
            <person name="Murat C."/>
            <person name="Riley R."/>
            <person name="Ohm R."/>
            <person name="Sun H."/>
            <person name="Tunlid A."/>
            <person name="Henrissat B."/>
            <person name="Grigoriev I.V."/>
            <person name="Hibbett D.S."/>
            <person name="Martin F."/>
        </authorList>
    </citation>
    <scope>NUCLEOTIDE SEQUENCE [LARGE SCALE GENOMIC DNA]</scope>
    <source>
        <strain evidence="2">F 1598</strain>
    </source>
</reference>
<evidence type="ECO:0000313" key="2">
    <source>
        <dbReference type="Proteomes" id="UP000054166"/>
    </source>
</evidence>
<protein>
    <submittedName>
        <fullName evidence="1">Uncharacterized protein</fullName>
    </submittedName>
</protein>
<dbReference type="Proteomes" id="UP000054166">
    <property type="component" value="Unassembled WGS sequence"/>
</dbReference>
<dbReference type="AlphaFoldDB" id="A0A0C3GLN4"/>
<proteinExistence type="predicted"/>
<gene>
    <name evidence="1" type="ORF">PILCRDRAFT_130667</name>
</gene>
<evidence type="ECO:0000313" key="1">
    <source>
        <dbReference type="EMBL" id="KIM91481.1"/>
    </source>
</evidence>
<dbReference type="HOGENOM" id="CLU_3033158_0_0_1"/>
<organism evidence="1 2">
    <name type="scientific">Piloderma croceum (strain F 1598)</name>
    <dbReference type="NCBI Taxonomy" id="765440"/>
    <lineage>
        <taxon>Eukaryota</taxon>
        <taxon>Fungi</taxon>
        <taxon>Dikarya</taxon>
        <taxon>Basidiomycota</taxon>
        <taxon>Agaricomycotina</taxon>
        <taxon>Agaricomycetes</taxon>
        <taxon>Agaricomycetidae</taxon>
        <taxon>Atheliales</taxon>
        <taxon>Atheliaceae</taxon>
        <taxon>Piloderma</taxon>
    </lineage>
</organism>
<accession>A0A0C3GLN4</accession>
<dbReference type="InParanoid" id="A0A0C3GLN4"/>
<sequence length="55" mass="6664">MFRVIMHDSWICTISRKPEFLRSAFKRLYTTARKPKTWFRVEGSVKELSYGRRVP</sequence>
<reference evidence="1 2" key="1">
    <citation type="submission" date="2014-04" db="EMBL/GenBank/DDBJ databases">
        <authorList>
            <consortium name="DOE Joint Genome Institute"/>
            <person name="Kuo A."/>
            <person name="Tarkka M."/>
            <person name="Buscot F."/>
            <person name="Kohler A."/>
            <person name="Nagy L.G."/>
            <person name="Floudas D."/>
            <person name="Copeland A."/>
            <person name="Barry K.W."/>
            <person name="Cichocki N."/>
            <person name="Veneault-Fourrey C."/>
            <person name="LaButti K."/>
            <person name="Lindquist E.A."/>
            <person name="Lipzen A."/>
            <person name="Lundell T."/>
            <person name="Morin E."/>
            <person name="Murat C."/>
            <person name="Sun H."/>
            <person name="Tunlid A."/>
            <person name="Henrissat B."/>
            <person name="Grigoriev I.V."/>
            <person name="Hibbett D.S."/>
            <person name="Martin F."/>
            <person name="Nordberg H.P."/>
            <person name="Cantor M.N."/>
            <person name="Hua S.X."/>
        </authorList>
    </citation>
    <scope>NUCLEOTIDE SEQUENCE [LARGE SCALE GENOMIC DNA]</scope>
    <source>
        <strain evidence="1 2">F 1598</strain>
    </source>
</reference>
<keyword evidence="2" id="KW-1185">Reference proteome</keyword>
<dbReference type="EMBL" id="KN832971">
    <property type="protein sequence ID" value="KIM91481.1"/>
    <property type="molecule type" value="Genomic_DNA"/>
</dbReference>